<feature type="transmembrane region" description="Helical" evidence="1">
    <location>
        <begin position="79"/>
        <end position="112"/>
    </location>
</feature>
<reference evidence="2" key="1">
    <citation type="journal article" date="2014" name="Int. J. Syst. Evol. Microbiol.">
        <title>Complete genome sequence of Corynebacterium casei LMG S-19264T (=DSM 44701T), isolated from a smear-ripened cheese.</title>
        <authorList>
            <consortium name="US DOE Joint Genome Institute (JGI-PGF)"/>
            <person name="Walter F."/>
            <person name="Albersmeier A."/>
            <person name="Kalinowski J."/>
            <person name="Ruckert C."/>
        </authorList>
    </citation>
    <scope>NUCLEOTIDE SEQUENCE</scope>
    <source>
        <strain evidence="2">CGMCC 1.12160</strain>
    </source>
</reference>
<evidence type="ECO:0000256" key="1">
    <source>
        <dbReference type="SAM" id="Phobius"/>
    </source>
</evidence>
<gene>
    <name evidence="2" type="ORF">GCM10011366_07870</name>
</gene>
<keyword evidence="1" id="KW-1133">Transmembrane helix</keyword>
<proteinExistence type="predicted"/>
<evidence type="ECO:0008006" key="4">
    <source>
        <dbReference type="Google" id="ProtNLM"/>
    </source>
</evidence>
<dbReference type="Pfam" id="PF14017">
    <property type="entry name" value="DUF4233"/>
    <property type="match status" value="1"/>
</dbReference>
<protein>
    <recommendedName>
        <fullName evidence="4">DUF4233 domain-containing protein</fullName>
    </recommendedName>
</protein>
<keyword evidence="1" id="KW-0472">Membrane</keyword>
<reference evidence="2" key="2">
    <citation type="submission" date="2020-09" db="EMBL/GenBank/DDBJ databases">
        <authorList>
            <person name="Sun Q."/>
            <person name="Zhou Y."/>
        </authorList>
    </citation>
    <scope>NUCLEOTIDE SEQUENCE</scope>
    <source>
        <strain evidence="2">CGMCC 1.12160</strain>
    </source>
</reference>
<name>A0A917F234_9MICO</name>
<dbReference type="Proteomes" id="UP000605670">
    <property type="component" value="Unassembled WGS sequence"/>
</dbReference>
<dbReference type="AlphaFoldDB" id="A0A917F234"/>
<organism evidence="2 3">
    <name type="scientific">Ornithinimicrobium tianjinense</name>
    <dbReference type="NCBI Taxonomy" id="1195761"/>
    <lineage>
        <taxon>Bacteria</taxon>
        <taxon>Bacillati</taxon>
        <taxon>Actinomycetota</taxon>
        <taxon>Actinomycetes</taxon>
        <taxon>Micrococcales</taxon>
        <taxon>Ornithinimicrobiaceae</taxon>
        <taxon>Ornithinimicrobium</taxon>
    </lineage>
</organism>
<evidence type="ECO:0000313" key="3">
    <source>
        <dbReference type="Proteomes" id="UP000605670"/>
    </source>
</evidence>
<comment type="caution">
    <text evidence="2">The sequence shown here is derived from an EMBL/GenBank/DDBJ whole genome shotgun (WGS) entry which is preliminary data.</text>
</comment>
<feature type="transmembrane region" description="Helical" evidence="1">
    <location>
        <begin position="53"/>
        <end position="73"/>
    </location>
</feature>
<feature type="transmembrane region" description="Helical" evidence="1">
    <location>
        <begin position="21"/>
        <end position="41"/>
    </location>
</feature>
<accession>A0A917F234</accession>
<evidence type="ECO:0000313" key="2">
    <source>
        <dbReference type="EMBL" id="GGF42478.1"/>
    </source>
</evidence>
<sequence>MDDTSAASAAPRPPGRMTSRLAAVTLVAQTLAVFFGALVAWQLDRAQGGDSGVRNLVVVGAVALLCLVTAGLVRTRAGLVLGWACQVLTLASALLLPAMAVVAILFGVLWWASLRAGRTIDAAASGAGAAYPAPTDPTPDQED</sequence>
<keyword evidence="1" id="KW-0812">Transmembrane</keyword>
<keyword evidence="3" id="KW-1185">Reference proteome</keyword>
<dbReference type="RefSeq" id="WP_188428276.1">
    <property type="nucleotide sequence ID" value="NZ_BAABKH010000005.1"/>
</dbReference>
<dbReference type="InterPro" id="IPR025327">
    <property type="entry name" value="DUF4233"/>
</dbReference>
<dbReference type="EMBL" id="BMEM01000001">
    <property type="protein sequence ID" value="GGF42478.1"/>
    <property type="molecule type" value="Genomic_DNA"/>
</dbReference>